<proteinExistence type="predicted"/>
<evidence type="ECO:0000313" key="2">
    <source>
        <dbReference type="EMBL" id="ALL00829.1"/>
    </source>
</evidence>
<evidence type="ECO:0008006" key="6">
    <source>
        <dbReference type="Google" id="ProtNLM"/>
    </source>
</evidence>
<dbReference type="RefSeq" id="WP_055408410.1">
    <property type="nucleotide sequence ID" value="NZ_CP013011.1"/>
</dbReference>
<keyword evidence="1" id="KW-0812">Transmembrane</keyword>
<evidence type="ECO:0000313" key="3">
    <source>
        <dbReference type="EMBL" id="OWJ55540.1"/>
    </source>
</evidence>
<feature type="transmembrane region" description="Helical" evidence="1">
    <location>
        <begin position="134"/>
        <end position="154"/>
    </location>
</feature>
<protein>
    <recommendedName>
        <fullName evidence="6">Yip1 domain-containing protein</fullName>
    </recommendedName>
</protein>
<keyword evidence="1" id="KW-0472">Membrane</keyword>
<keyword evidence="5" id="KW-1185">Reference proteome</keyword>
<reference evidence="3 5" key="2">
    <citation type="submission" date="2017-05" db="EMBL/GenBank/DDBJ databases">
        <title>The draft genome of the hyperthermophilic archaeon 'Pyrodictium delaneyi strain Hulk', an iron and nitrate reducer, reveals the capacity for sulfate reduction.</title>
        <authorList>
            <person name="Demey L.M."/>
            <person name="Miller C."/>
            <person name="Manzella M."/>
            <person name="Reguera G."/>
            <person name="Kashefi K."/>
        </authorList>
    </citation>
    <scope>NUCLEOTIDE SEQUENCE [LARGE SCALE GENOMIC DNA]</scope>
    <source>
        <strain evidence="3 5">Hulk</strain>
    </source>
</reference>
<evidence type="ECO:0000313" key="4">
    <source>
        <dbReference type="Proteomes" id="UP000058613"/>
    </source>
</evidence>
<evidence type="ECO:0000256" key="1">
    <source>
        <dbReference type="SAM" id="Phobius"/>
    </source>
</evidence>
<name>A0A0P0N2H0_9CREN</name>
<feature type="transmembrane region" description="Helical" evidence="1">
    <location>
        <begin position="27"/>
        <end position="47"/>
    </location>
</feature>
<sequence length="215" mass="22483">MTRSNTVGQERGLPGPLGRLVEKSGPWSLLIVVLGLWLLEAVYYAVLAADVHGISLSARGLLLYLKLAAAGAPLAVLRWLFYMGGLWLSAWLFGARGLDGRRALVAASYTAIAHTVSALVLVVLYTVLGLEPTSTLIALSYYGSMIVAFALLLWATCSMLGYNVRAVLAAVLAVLLVNLTPAAALTPGFNAYASLSYLIAGSGAGAANTTTVRQG</sequence>
<evidence type="ECO:0000313" key="5">
    <source>
        <dbReference type="Proteomes" id="UP000196694"/>
    </source>
</evidence>
<dbReference type="EMBL" id="CP013011">
    <property type="protein sequence ID" value="ALL00829.1"/>
    <property type="molecule type" value="Genomic_DNA"/>
</dbReference>
<feature type="transmembrane region" description="Helical" evidence="1">
    <location>
        <begin position="67"/>
        <end position="92"/>
    </location>
</feature>
<dbReference type="Proteomes" id="UP000196694">
    <property type="component" value="Unassembled WGS sequence"/>
</dbReference>
<dbReference type="AlphaFoldDB" id="A0A0P0N2H0"/>
<dbReference type="EMBL" id="NCQP01000001">
    <property type="protein sequence ID" value="OWJ55540.1"/>
    <property type="molecule type" value="Genomic_DNA"/>
</dbReference>
<dbReference type="STRING" id="1273541.Pyrde_0779"/>
<reference evidence="2 4" key="1">
    <citation type="submission" date="2015-10" db="EMBL/GenBank/DDBJ databases">
        <title>Complete genome sequence of hyperthermophilic archaeon Pyrodictium delaneyi Su06.</title>
        <authorList>
            <person name="Jung J.-H."/>
            <person name="Lin J."/>
            <person name="Holden J.F."/>
            <person name="Park C.-S."/>
        </authorList>
    </citation>
    <scope>NUCLEOTIDE SEQUENCE [LARGE SCALE GENOMIC DNA]</scope>
    <source>
        <strain evidence="2 4">Su06</strain>
    </source>
</reference>
<dbReference type="Proteomes" id="UP000058613">
    <property type="component" value="Chromosome"/>
</dbReference>
<feature type="transmembrane region" description="Helical" evidence="1">
    <location>
        <begin position="104"/>
        <end position="128"/>
    </location>
</feature>
<dbReference type="KEGG" id="pdl:Pyrde_0779"/>
<accession>A0A0P0N2H0</accession>
<keyword evidence="1" id="KW-1133">Transmembrane helix</keyword>
<organism evidence="2 4">
    <name type="scientific">Pyrodictium delaneyi</name>
    <dbReference type="NCBI Taxonomy" id="1273541"/>
    <lineage>
        <taxon>Archaea</taxon>
        <taxon>Thermoproteota</taxon>
        <taxon>Thermoprotei</taxon>
        <taxon>Desulfurococcales</taxon>
        <taxon>Pyrodictiaceae</taxon>
        <taxon>Pyrodictium</taxon>
    </lineage>
</organism>
<gene>
    <name evidence="3" type="ORF">Pdsh_01755</name>
    <name evidence="2" type="ORF">Pyrde_0779</name>
</gene>
<dbReference type="GeneID" id="26099118"/>
<feature type="transmembrane region" description="Helical" evidence="1">
    <location>
        <begin position="166"/>
        <end position="185"/>
    </location>
</feature>